<reference evidence="2 3" key="1">
    <citation type="submission" date="2019-02" db="EMBL/GenBank/DDBJ databases">
        <title>Deep-cultivation of Planctomycetes and their phenomic and genomic characterization uncovers novel biology.</title>
        <authorList>
            <person name="Wiegand S."/>
            <person name="Jogler M."/>
            <person name="Boedeker C."/>
            <person name="Pinto D."/>
            <person name="Vollmers J."/>
            <person name="Rivas-Marin E."/>
            <person name="Kohn T."/>
            <person name="Peeters S.H."/>
            <person name="Heuer A."/>
            <person name="Rast P."/>
            <person name="Oberbeckmann S."/>
            <person name="Bunk B."/>
            <person name="Jeske O."/>
            <person name="Meyerdierks A."/>
            <person name="Storesund J.E."/>
            <person name="Kallscheuer N."/>
            <person name="Luecker S."/>
            <person name="Lage O.M."/>
            <person name="Pohl T."/>
            <person name="Merkel B.J."/>
            <person name="Hornburger P."/>
            <person name="Mueller R.-W."/>
            <person name="Bruemmer F."/>
            <person name="Labrenz M."/>
            <person name="Spormann A.M."/>
            <person name="Op den Camp H."/>
            <person name="Overmann J."/>
            <person name="Amann R."/>
            <person name="Jetten M.S.M."/>
            <person name="Mascher T."/>
            <person name="Medema M.H."/>
            <person name="Devos D.P."/>
            <person name="Kaster A.-K."/>
            <person name="Ovreas L."/>
            <person name="Rohde M."/>
            <person name="Galperin M.Y."/>
            <person name="Jogler C."/>
        </authorList>
    </citation>
    <scope>NUCLEOTIDE SEQUENCE [LARGE SCALE GENOMIC DNA]</scope>
    <source>
        <strain evidence="2 3">Pan181</strain>
    </source>
</reference>
<dbReference type="InterPro" id="IPR012902">
    <property type="entry name" value="N_methyl_site"/>
</dbReference>
<organism evidence="2 3">
    <name type="scientific">Aeoliella mucimassa</name>
    <dbReference type="NCBI Taxonomy" id="2527972"/>
    <lineage>
        <taxon>Bacteria</taxon>
        <taxon>Pseudomonadati</taxon>
        <taxon>Planctomycetota</taxon>
        <taxon>Planctomycetia</taxon>
        <taxon>Pirellulales</taxon>
        <taxon>Lacipirellulaceae</taxon>
        <taxon>Aeoliella</taxon>
    </lineage>
</organism>
<sequence length="684" mass="74105">MISAILSYQLHSLSRRGALSYHLLGAVVRTRPARRRVGFTLVEMLVAITITLVMMATVVGVFATLSSSVTKRQAVIEVNNQVRQVRNTLQRDLAGITCPTLPWTKPESNAGYFEYIEGIHCDFFPSDLTDDLSSNPIPGEIDHASSTLPASNTNFALSNPGWVTDGGGLGDYDDVLAFTSRNEKEPFSGPAPKNNVNTNDNDDINQQNPFANWGSQAITSPVAEVIWFCVENPAVDTGGYFGTSSEQGFRTIYRRTLLVAPWLNYYYNVDDAGNKSRPGVLRILTNLADETSDQAEALAALIAFQERYDISARIEFDHSINAPDGCWTIKANTLADLTKRENRYEHHGFAGDASSGSRNFPFVMVSAGGGSTSSVRFIVDRELSGGGASANPRAGSSNEVLGFDVRTGGGYPIRPLAILDGGSTARAVVNEPGPAANGLGQVVHLTTGLVPLSITGPNQSRRGNDLMLSDVLGFDVRVYDPQSPIYALNPNGSAVQNGDSVDPATDITSVDAGDVGWRFALNSSDPMQVGEGAFVDLGYLELHELDARRWGVNLSNLPFTISSPYAGLPHAKSKLNDARLTRVYDTWSFSYENDGVNQDGDDLNGVPMVDEGTDGFDSFTWYDMDGDGSNDSWTKLLGADDMAERETSPPYPAPLRAVQVSLRVYEPDSGQIREVTVRQHFVPE</sequence>
<evidence type="ECO:0008006" key="4">
    <source>
        <dbReference type="Google" id="ProtNLM"/>
    </source>
</evidence>
<evidence type="ECO:0000313" key="3">
    <source>
        <dbReference type="Proteomes" id="UP000315750"/>
    </source>
</evidence>
<keyword evidence="1" id="KW-0812">Transmembrane</keyword>
<feature type="transmembrane region" description="Helical" evidence="1">
    <location>
        <begin position="39"/>
        <end position="63"/>
    </location>
</feature>
<accession>A0A518AMP0</accession>
<dbReference type="AlphaFoldDB" id="A0A518AMP0"/>
<dbReference type="KEGG" id="amuc:Pan181_21900"/>
<keyword evidence="3" id="KW-1185">Reference proteome</keyword>
<gene>
    <name evidence="2" type="ORF">Pan181_21900</name>
</gene>
<keyword evidence="1" id="KW-0472">Membrane</keyword>
<dbReference type="EMBL" id="CP036278">
    <property type="protein sequence ID" value="QDU55988.1"/>
    <property type="molecule type" value="Genomic_DNA"/>
</dbReference>
<proteinExistence type="predicted"/>
<dbReference type="Pfam" id="PF07963">
    <property type="entry name" value="N_methyl"/>
    <property type="match status" value="1"/>
</dbReference>
<name>A0A518AMP0_9BACT</name>
<dbReference type="Proteomes" id="UP000315750">
    <property type="component" value="Chromosome"/>
</dbReference>
<keyword evidence="1" id="KW-1133">Transmembrane helix</keyword>
<evidence type="ECO:0000313" key="2">
    <source>
        <dbReference type="EMBL" id="QDU55988.1"/>
    </source>
</evidence>
<protein>
    <recommendedName>
        <fullName evidence="4">Type II secretion system protein</fullName>
    </recommendedName>
</protein>
<evidence type="ECO:0000256" key="1">
    <source>
        <dbReference type="SAM" id="Phobius"/>
    </source>
</evidence>